<dbReference type="AlphaFoldDB" id="A0A8T4L552"/>
<reference evidence="1" key="2">
    <citation type="submission" date="2021-05" db="EMBL/GenBank/DDBJ databases">
        <title>Protein family content uncovers lineage relationships and bacterial pathway maintenance mechanisms in DPANN archaea.</title>
        <authorList>
            <person name="Castelle C.J."/>
            <person name="Meheust R."/>
            <person name="Jaffe A.L."/>
            <person name="Seitz K."/>
            <person name="Gong X."/>
            <person name="Baker B.J."/>
            <person name="Banfield J.F."/>
        </authorList>
    </citation>
    <scope>NUCLEOTIDE SEQUENCE</scope>
    <source>
        <strain evidence="1">RIFCSPLOWO2_01_FULL_AR10_48_17</strain>
    </source>
</reference>
<proteinExistence type="predicted"/>
<dbReference type="EMBL" id="JAGVWC010000011">
    <property type="protein sequence ID" value="MBS3061961.1"/>
    <property type="molecule type" value="Genomic_DNA"/>
</dbReference>
<sequence length="214" mass="25378">MALPRPRKILKEKILNVRRKARVIRRKARVFASKQLEQSENRLLKPVDGRKPGPVRKKIALALRVYRLGPVIQQKMRQFSTEVDVSSQRFGLIKENTAELDRLSRRIRNLGRDRTRGDPERMDARLLRQARLCEDEILRTHRILRIADEIHSYLNARKKVLGPFMGKKFRMIYEKDARVWSDPEFRKRQEDLLTFLTAAKESAVFSIKTRERYS</sequence>
<name>A0A8T4L552_9ARCH</name>
<accession>A0A8T4L552</accession>
<organism evidence="1 2">
    <name type="scientific">Candidatus Iainarchaeum sp</name>
    <dbReference type="NCBI Taxonomy" id="3101447"/>
    <lineage>
        <taxon>Archaea</taxon>
        <taxon>Candidatus Iainarchaeota</taxon>
        <taxon>Candidatus Iainarchaeia</taxon>
        <taxon>Candidatus Iainarchaeales</taxon>
        <taxon>Candidatus Iainarchaeaceae</taxon>
        <taxon>Candidatus Iainarchaeum</taxon>
    </lineage>
</organism>
<comment type="caution">
    <text evidence="1">The sequence shown here is derived from an EMBL/GenBank/DDBJ whole genome shotgun (WGS) entry which is preliminary data.</text>
</comment>
<gene>
    <name evidence="1" type="ORF">J4215_05255</name>
</gene>
<dbReference type="Proteomes" id="UP000675968">
    <property type="component" value="Unassembled WGS sequence"/>
</dbReference>
<evidence type="ECO:0000313" key="2">
    <source>
        <dbReference type="Proteomes" id="UP000675968"/>
    </source>
</evidence>
<reference evidence="1" key="1">
    <citation type="submission" date="2021-03" db="EMBL/GenBank/DDBJ databases">
        <authorList>
            <person name="Jaffe A."/>
        </authorList>
    </citation>
    <scope>NUCLEOTIDE SEQUENCE</scope>
    <source>
        <strain evidence="1">RIFCSPLOWO2_01_FULL_AR10_48_17</strain>
    </source>
</reference>
<evidence type="ECO:0000313" key="1">
    <source>
        <dbReference type="EMBL" id="MBS3061961.1"/>
    </source>
</evidence>
<protein>
    <submittedName>
        <fullName evidence="1">Uncharacterized protein</fullName>
    </submittedName>
</protein>